<dbReference type="EMBL" id="AP025739">
    <property type="protein sequence ID" value="BDI28887.1"/>
    <property type="molecule type" value="Genomic_DNA"/>
</dbReference>
<dbReference type="Gene3D" id="3.40.50.2000">
    <property type="entry name" value="Glycogen Phosphorylase B"/>
    <property type="match status" value="1"/>
</dbReference>
<dbReference type="OrthoDB" id="5121913at2"/>
<dbReference type="SUPFAM" id="SSF53756">
    <property type="entry name" value="UDP-Glycosyltransferase/glycogen phosphorylase"/>
    <property type="match status" value="1"/>
</dbReference>
<dbReference type="Proteomes" id="UP000287394">
    <property type="component" value="Chromosome"/>
</dbReference>
<dbReference type="KEGG" id="ccot:CCAX7_009380"/>
<protein>
    <recommendedName>
        <fullName evidence="1">Spore protein YkvP/CgeB glycosyl transferase-like domain-containing protein</fullName>
    </recommendedName>
</protein>
<accession>A0A402CU98</accession>
<dbReference type="Pfam" id="PF13524">
    <property type="entry name" value="Glyco_trans_1_2"/>
    <property type="match status" value="1"/>
</dbReference>
<feature type="domain" description="Spore protein YkvP/CgeB glycosyl transferase-like" evidence="1">
    <location>
        <begin position="235"/>
        <end position="340"/>
    </location>
</feature>
<evidence type="ECO:0000259" key="1">
    <source>
        <dbReference type="Pfam" id="PF13524"/>
    </source>
</evidence>
<gene>
    <name evidence="2" type="ORF">CCAX7_009380</name>
</gene>
<dbReference type="AlphaFoldDB" id="A0A402CU98"/>
<name>A0A402CU98_9BACT</name>
<dbReference type="RefSeq" id="WP_119320944.1">
    <property type="nucleotide sequence ID" value="NZ_AP025739.1"/>
</dbReference>
<sequence length="354" mass="40988">MRVAIQNPNLALDQSRNFNGYDFEFLRQFKPIIYVPDLRGVPRRYKALLQLGWKPQEIRFAVGPRQLNHMADVLVCFAGTPYDLRNKPPRDFHGLKVFHVMDYVFRAEESHQILADSGVQYVMGYTDHGKYCPFFQKYYPSFCGKVISVPFGYGARFENKLPYADRTPKVIALGSVNPVDDPAVPDRAMLKEYIDFYANVRWTHQWRRILAENEENLANIMDSQLPHFPETKNPDYDAVAMMNQYRMFANDEGLMEFPPARTFEGTAAGCVMVSSDHASYGDYGFLDGVNCVMHRRHDLSDFQEKVRYYIDHPDKLAQISQNSTEMVRTRYSHPQIASDLHEHLRELWGASTTS</sequence>
<organism evidence="2 3">
    <name type="scientific">Capsulimonas corticalis</name>
    <dbReference type="NCBI Taxonomy" id="2219043"/>
    <lineage>
        <taxon>Bacteria</taxon>
        <taxon>Bacillati</taxon>
        <taxon>Armatimonadota</taxon>
        <taxon>Armatimonadia</taxon>
        <taxon>Capsulimonadales</taxon>
        <taxon>Capsulimonadaceae</taxon>
        <taxon>Capsulimonas</taxon>
    </lineage>
</organism>
<evidence type="ECO:0000313" key="2">
    <source>
        <dbReference type="EMBL" id="BDI28887.1"/>
    </source>
</evidence>
<dbReference type="InterPro" id="IPR055259">
    <property type="entry name" value="YkvP/CgeB_Glyco_trans-like"/>
</dbReference>
<reference evidence="2 3" key="1">
    <citation type="journal article" date="2019" name="Int. J. Syst. Evol. Microbiol.">
        <title>Capsulimonas corticalis gen. nov., sp. nov., an aerobic capsulated bacterium, of a novel bacterial order, Capsulimonadales ord. nov., of the class Armatimonadia of the phylum Armatimonadetes.</title>
        <authorList>
            <person name="Li J."/>
            <person name="Kudo C."/>
            <person name="Tonouchi A."/>
        </authorList>
    </citation>
    <scope>NUCLEOTIDE SEQUENCE [LARGE SCALE GENOMIC DNA]</scope>
    <source>
        <strain evidence="2 3">AX-7</strain>
    </source>
</reference>
<keyword evidence="3" id="KW-1185">Reference proteome</keyword>
<proteinExistence type="predicted"/>
<evidence type="ECO:0000313" key="3">
    <source>
        <dbReference type="Proteomes" id="UP000287394"/>
    </source>
</evidence>